<organism evidence="2 3">
    <name type="scientific">Rhodanobacter ginsenosidimutans</name>
    <dbReference type="NCBI Taxonomy" id="490571"/>
    <lineage>
        <taxon>Bacteria</taxon>
        <taxon>Pseudomonadati</taxon>
        <taxon>Pseudomonadota</taxon>
        <taxon>Gammaproteobacteria</taxon>
        <taxon>Lysobacterales</taxon>
        <taxon>Rhodanobacteraceae</taxon>
        <taxon>Rhodanobacter</taxon>
    </lineage>
</organism>
<name>A0ABW0JVW6_9GAMM</name>
<feature type="chain" id="PRO_5045614032" evidence="1">
    <location>
        <begin position="19"/>
        <end position="255"/>
    </location>
</feature>
<keyword evidence="1" id="KW-0732">Signal</keyword>
<comment type="caution">
    <text evidence="2">The sequence shown here is derived from an EMBL/GenBank/DDBJ whole genome shotgun (WGS) entry which is preliminary data.</text>
</comment>
<evidence type="ECO:0000256" key="1">
    <source>
        <dbReference type="SAM" id="SignalP"/>
    </source>
</evidence>
<dbReference type="RefSeq" id="WP_377339800.1">
    <property type="nucleotide sequence ID" value="NZ_JALBWS010000012.1"/>
</dbReference>
<evidence type="ECO:0000313" key="3">
    <source>
        <dbReference type="Proteomes" id="UP001596018"/>
    </source>
</evidence>
<keyword evidence="3" id="KW-1185">Reference proteome</keyword>
<dbReference type="EMBL" id="JBHSMM010000001">
    <property type="protein sequence ID" value="MFC5440050.1"/>
    <property type="molecule type" value="Genomic_DNA"/>
</dbReference>
<evidence type="ECO:0000313" key="2">
    <source>
        <dbReference type="EMBL" id="MFC5440050.1"/>
    </source>
</evidence>
<reference evidence="3" key="1">
    <citation type="journal article" date="2019" name="Int. J. Syst. Evol. Microbiol.">
        <title>The Global Catalogue of Microorganisms (GCM) 10K type strain sequencing project: providing services to taxonomists for standard genome sequencing and annotation.</title>
        <authorList>
            <consortium name="The Broad Institute Genomics Platform"/>
            <consortium name="The Broad Institute Genome Sequencing Center for Infectious Disease"/>
            <person name="Wu L."/>
            <person name="Ma J."/>
        </authorList>
    </citation>
    <scope>NUCLEOTIDE SEQUENCE [LARGE SCALE GENOMIC DNA]</scope>
    <source>
        <strain evidence="3">KACC 12822</strain>
    </source>
</reference>
<protein>
    <submittedName>
        <fullName evidence="2">Uncharacterized protein</fullName>
    </submittedName>
</protein>
<gene>
    <name evidence="2" type="ORF">ACFPK0_08515</name>
</gene>
<proteinExistence type="predicted"/>
<dbReference type="Proteomes" id="UP001596018">
    <property type="component" value="Unassembled WGS sequence"/>
</dbReference>
<feature type="signal peptide" evidence="1">
    <location>
        <begin position="1"/>
        <end position="18"/>
    </location>
</feature>
<sequence>MNKTLVLTALLLPFPLMAASAFDGTWKIDVSKIHGSGTAEVMTLKDSLYTCNCAPPIHIKADGTDQPVSGRPDMDHMAVKVVSDHVVEQTAKKDGKLIYSRTYTVAPDGKTATFDTTSDRGKHANFHGTLKRVGPGAPGSNALAGSWQIASYQSASENRLTSTYKVDGDTVTMSNKLGESYTAKLGGKPVALAGDPDHDTVAVKMVGDALQETNYRDGKLTSISKMTVSPDGKQMTTVATFKPTNRGLTLVANKQ</sequence>
<accession>A0ABW0JVW6</accession>